<reference evidence="1 2" key="1">
    <citation type="submission" date="2017-11" db="EMBL/GenBank/DDBJ databases">
        <authorList>
            <person name="Kracher B."/>
        </authorList>
    </citation>
    <scope>NUCLEOTIDE SEQUENCE [LARGE SCALE GENOMIC DNA]</scope>
    <source>
        <strain evidence="1 2">RACE1</strain>
    </source>
</reference>
<proteinExistence type="predicted"/>
<accession>A0A383ULD0</accession>
<gene>
    <name evidence="1" type="ORF">BLGHR1_11878</name>
</gene>
<dbReference type="Proteomes" id="UP000275772">
    <property type="component" value="Unassembled WGS sequence"/>
</dbReference>
<sequence>MTPLSHTNCCECHTQLDIKSGVCSLISHFMWFDDSSHKEIVQLVVIQIFSENRIDEEAVITPDQAGKTS</sequence>
<organism evidence="1 2">
    <name type="scientific">Blumeria hordei</name>
    <name type="common">Barley powdery mildew</name>
    <name type="synonym">Blumeria graminis f. sp. hordei</name>
    <dbReference type="NCBI Taxonomy" id="2867405"/>
    <lineage>
        <taxon>Eukaryota</taxon>
        <taxon>Fungi</taxon>
        <taxon>Dikarya</taxon>
        <taxon>Ascomycota</taxon>
        <taxon>Pezizomycotina</taxon>
        <taxon>Leotiomycetes</taxon>
        <taxon>Erysiphales</taxon>
        <taxon>Erysiphaceae</taxon>
        <taxon>Blumeria</taxon>
    </lineage>
</organism>
<dbReference type="EMBL" id="UNSH01000036">
    <property type="protein sequence ID" value="SZF01124.1"/>
    <property type="molecule type" value="Genomic_DNA"/>
</dbReference>
<dbReference type="AlphaFoldDB" id="A0A383ULD0"/>
<name>A0A383ULD0_BLUHO</name>
<dbReference type="VEuPathDB" id="FungiDB:BLGHR1_11878"/>
<evidence type="ECO:0000313" key="1">
    <source>
        <dbReference type="EMBL" id="SZF01124.1"/>
    </source>
</evidence>
<protein>
    <submittedName>
        <fullName evidence="1">Uncharacterized protein</fullName>
    </submittedName>
</protein>
<evidence type="ECO:0000313" key="2">
    <source>
        <dbReference type="Proteomes" id="UP000275772"/>
    </source>
</evidence>